<name>A0A2P6ASP6_9GAMM</name>
<dbReference type="AlphaFoldDB" id="A0A2P6ASP6"/>
<dbReference type="RefSeq" id="WP_105192240.1">
    <property type="nucleotide sequence ID" value="NZ_PTQZ01000109.1"/>
</dbReference>
<evidence type="ECO:0000259" key="1">
    <source>
        <dbReference type="Pfam" id="PF22513"/>
    </source>
</evidence>
<evidence type="ECO:0000313" key="3">
    <source>
        <dbReference type="Proteomes" id="UP000243900"/>
    </source>
</evidence>
<dbReference type="Pfam" id="PF22513">
    <property type="entry name" value="FitA-like_RHH"/>
    <property type="match status" value="1"/>
</dbReference>
<accession>A0A2P6ASP6</accession>
<dbReference type="SUPFAM" id="SSF47598">
    <property type="entry name" value="Ribbon-helix-helix"/>
    <property type="match status" value="1"/>
</dbReference>
<dbReference type="InterPro" id="IPR010985">
    <property type="entry name" value="Ribbon_hlx_hlx"/>
</dbReference>
<dbReference type="GO" id="GO:0003677">
    <property type="term" value="F:DNA binding"/>
    <property type="evidence" value="ECO:0007669"/>
    <property type="project" value="UniProtKB-KW"/>
</dbReference>
<dbReference type="EMBL" id="PTQZ01000109">
    <property type="protein sequence ID" value="PQA42905.1"/>
    <property type="molecule type" value="Genomic_DNA"/>
</dbReference>
<feature type="non-terminal residue" evidence="2">
    <location>
        <position position="58"/>
    </location>
</feature>
<feature type="domain" description="Antitoxin FitA-like ribbon-helix-helix" evidence="1">
    <location>
        <begin position="4"/>
        <end position="41"/>
    </location>
</feature>
<organism evidence="2 3">
    <name type="scientific">Amnimonas aquatica</name>
    <dbReference type="NCBI Taxonomy" id="2094561"/>
    <lineage>
        <taxon>Bacteria</taxon>
        <taxon>Pseudomonadati</taxon>
        <taxon>Pseudomonadota</taxon>
        <taxon>Gammaproteobacteria</taxon>
        <taxon>Moraxellales</taxon>
        <taxon>Moraxellaceae</taxon>
        <taxon>Amnimonas</taxon>
    </lineage>
</organism>
<reference evidence="3" key="1">
    <citation type="submission" date="2018-02" db="EMBL/GenBank/DDBJ databases">
        <title>Genome sequencing of Solimonas sp. HR-BB.</title>
        <authorList>
            <person name="Lee Y."/>
            <person name="Jeon C.O."/>
        </authorList>
    </citation>
    <scope>NUCLEOTIDE SEQUENCE [LARGE SCALE GENOMIC DNA]</scope>
    <source>
        <strain evidence="3">HR-E</strain>
    </source>
</reference>
<comment type="caution">
    <text evidence="2">The sequence shown here is derived from an EMBL/GenBank/DDBJ whole genome shotgun (WGS) entry which is preliminary data.</text>
</comment>
<gene>
    <name evidence="2" type="ORF">C5O18_05650</name>
</gene>
<protein>
    <submittedName>
        <fullName evidence="2">DNA-binding protein</fullName>
    </submittedName>
</protein>
<dbReference type="OrthoDB" id="2389872at2"/>
<keyword evidence="2" id="KW-0238">DNA-binding</keyword>
<sequence length="58" mass="6348">MATNLIVRNVEADIVNALKQTAAAHGRSAEAEHREILRAALQRPPRRAFTEVLAGMPD</sequence>
<dbReference type="Proteomes" id="UP000243900">
    <property type="component" value="Unassembled WGS sequence"/>
</dbReference>
<keyword evidence="3" id="KW-1185">Reference proteome</keyword>
<dbReference type="GO" id="GO:0006355">
    <property type="term" value="P:regulation of DNA-templated transcription"/>
    <property type="evidence" value="ECO:0007669"/>
    <property type="project" value="InterPro"/>
</dbReference>
<evidence type="ECO:0000313" key="2">
    <source>
        <dbReference type="EMBL" id="PQA42905.1"/>
    </source>
</evidence>
<proteinExistence type="predicted"/>
<dbReference type="Gene3D" id="1.10.1220.10">
    <property type="entry name" value="Met repressor-like"/>
    <property type="match status" value="1"/>
</dbReference>
<dbReference type="InterPro" id="IPR053853">
    <property type="entry name" value="FitA-like_RHH"/>
</dbReference>
<dbReference type="InterPro" id="IPR013321">
    <property type="entry name" value="Arc_rbn_hlx_hlx"/>
</dbReference>